<dbReference type="AlphaFoldDB" id="A0A2R3Z7W3"/>
<dbReference type="RefSeq" id="WP_107013096.1">
    <property type="nucleotide sequence ID" value="NZ_CP028136.1"/>
</dbReference>
<sequence length="227" mass="26661">MKLVLTCEHAAAEIPSEYSYLFNAEKYVLNTHEAFDPGAFDLFQYLKPLSHFRFYHSIGRLLVEVNRSEHHPKLFSRYSKKLDKDQKKLVKQYYYFPYRKQVEEQIGTLTGKGIEVLHISVHSFTPVLNGQERNCDLGLLYDPSRKKESSVCRKMKELIRENNSDLVVRMNYPYLGKADGFTTYLRKKFGENYMGIELEVNQKFVSKNSMDKRIKSILKIAIQQLLQ</sequence>
<organism evidence="1 2">
    <name type="scientific">Christiangramia fulva</name>
    <dbReference type="NCBI Taxonomy" id="2126553"/>
    <lineage>
        <taxon>Bacteria</taxon>
        <taxon>Pseudomonadati</taxon>
        <taxon>Bacteroidota</taxon>
        <taxon>Flavobacteriia</taxon>
        <taxon>Flavobacteriales</taxon>
        <taxon>Flavobacteriaceae</taxon>
        <taxon>Christiangramia</taxon>
    </lineage>
</organism>
<protein>
    <submittedName>
        <fullName evidence="1">N-formylglutamate amidohydrolase</fullName>
    </submittedName>
</protein>
<evidence type="ECO:0000313" key="1">
    <source>
        <dbReference type="EMBL" id="AVR46322.1"/>
    </source>
</evidence>
<accession>A0A2R3Z7W3</accession>
<dbReference type="InterPro" id="IPR007709">
    <property type="entry name" value="N-FG_amidohydro"/>
</dbReference>
<dbReference type="Gene3D" id="3.40.630.40">
    <property type="entry name" value="Zn-dependent exopeptidases"/>
    <property type="match status" value="1"/>
</dbReference>
<dbReference type="Proteomes" id="UP000241507">
    <property type="component" value="Chromosome"/>
</dbReference>
<dbReference type="OrthoDB" id="9815326at2"/>
<keyword evidence="2" id="KW-1185">Reference proteome</keyword>
<reference evidence="2" key="1">
    <citation type="submission" date="2018-03" db="EMBL/GenBank/DDBJ databases">
        <title>Gramella fulva sp. nov., isolated from a dry surface of tidal flat.</title>
        <authorList>
            <person name="Hwang S.H."/>
            <person name="Hwang W.M."/>
            <person name="Kang K."/>
            <person name="Ahn T.-Y."/>
        </authorList>
    </citation>
    <scope>NUCLEOTIDE SEQUENCE [LARGE SCALE GENOMIC DNA]</scope>
    <source>
        <strain evidence="2">SH35</strain>
    </source>
</reference>
<evidence type="ECO:0000313" key="2">
    <source>
        <dbReference type="Proteomes" id="UP000241507"/>
    </source>
</evidence>
<dbReference type="SUPFAM" id="SSF53187">
    <property type="entry name" value="Zn-dependent exopeptidases"/>
    <property type="match status" value="1"/>
</dbReference>
<proteinExistence type="predicted"/>
<dbReference type="EMBL" id="CP028136">
    <property type="protein sequence ID" value="AVR46322.1"/>
    <property type="molecule type" value="Genomic_DNA"/>
</dbReference>
<name>A0A2R3Z7W3_9FLAO</name>
<dbReference type="Pfam" id="PF05013">
    <property type="entry name" value="FGase"/>
    <property type="match status" value="1"/>
</dbReference>
<keyword evidence="1" id="KW-0378">Hydrolase</keyword>
<gene>
    <name evidence="1" type="ORF">C7S20_14200</name>
</gene>
<dbReference type="KEGG" id="grs:C7S20_14200"/>
<dbReference type="GO" id="GO:0016787">
    <property type="term" value="F:hydrolase activity"/>
    <property type="evidence" value="ECO:0007669"/>
    <property type="project" value="UniProtKB-KW"/>
</dbReference>